<dbReference type="SUPFAM" id="SSF55729">
    <property type="entry name" value="Acyl-CoA N-acyltransferases (Nat)"/>
    <property type="match status" value="1"/>
</dbReference>
<reference evidence="4" key="1">
    <citation type="submission" date="2022-11" db="EMBL/GenBank/DDBJ databases">
        <title>Dyadobacter pollutisoli sp. nov., isolated from plastic dumped soil.</title>
        <authorList>
            <person name="Kim J.M."/>
            <person name="Kim K.R."/>
            <person name="Lee J.K."/>
            <person name="Hao L."/>
            <person name="Jeon C.O."/>
        </authorList>
    </citation>
    <scope>NUCLEOTIDE SEQUENCE</scope>
    <source>
        <strain evidence="4">U1</strain>
    </source>
</reference>
<evidence type="ECO:0000313" key="4">
    <source>
        <dbReference type="EMBL" id="WAC13072.1"/>
    </source>
</evidence>
<dbReference type="Pfam" id="PF00583">
    <property type="entry name" value="Acetyltransf_1"/>
    <property type="match status" value="1"/>
</dbReference>
<gene>
    <name evidence="4" type="ORF">ON006_03725</name>
</gene>
<dbReference type="GO" id="GO:0016747">
    <property type="term" value="F:acyltransferase activity, transferring groups other than amino-acyl groups"/>
    <property type="evidence" value="ECO:0007669"/>
    <property type="project" value="InterPro"/>
</dbReference>
<keyword evidence="5" id="KW-1185">Reference proteome</keyword>
<dbReference type="KEGG" id="dpf:ON006_03725"/>
<dbReference type="Gene3D" id="3.40.630.30">
    <property type="match status" value="1"/>
</dbReference>
<protein>
    <submittedName>
        <fullName evidence="4">GNAT family N-acetyltransferase</fullName>
    </submittedName>
</protein>
<evidence type="ECO:0000256" key="2">
    <source>
        <dbReference type="ARBA" id="ARBA00023315"/>
    </source>
</evidence>
<keyword evidence="1" id="KW-0808">Transferase</keyword>
<dbReference type="InterPro" id="IPR051556">
    <property type="entry name" value="N-term/lysine_N-AcTrnsfr"/>
</dbReference>
<dbReference type="PROSITE" id="PS51186">
    <property type="entry name" value="GNAT"/>
    <property type="match status" value="1"/>
</dbReference>
<dbReference type="InterPro" id="IPR000182">
    <property type="entry name" value="GNAT_dom"/>
</dbReference>
<evidence type="ECO:0000256" key="1">
    <source>
        <dbReference type="ARBA" id="ARBA00022679"/>
    </source>
</evidence>
<evidence type="ECO:0000259" key="3">
    <source>
        <dbReference type="PROSITE" id="PS51186"/>
    </source>
</evidence>
<dbReference type="PANTHER" id="PTHR42919">
    <property type="entry name" value="N-ALPHA-ACETYLTRANSFERASE"/>
    <property type="match status" value="1"/>
</dbReference>
<organism evidence="4 5">
    <name type="scientific">Dyadobacter pollutisoli</name>
    <dbReference type="NCBI Taxonomy" id="2910158"/>
    <lineage>
        <taxon>Bacteria</taxon>
        <taxon>Pseudomonadati</taxon>
        <taxon>Bacteroidota</taxon>
        <taxon>Cytophagia</taxon>
        <taxon>Cytophagales</taxon>
        <taxon>Spirosomataceae</taxon>
        <taxon>Dyadobacter</taxon>
    </lineage>
</organism>
<dbReference type="AlphaFoldDB" id="A0A9E8NDN1"/>
<feature type="domain" description="N-acetyltransferase" evidence="3">
    <location>
        <begin position="4"/>
        <end position="172"/>
    </location>
</feature>
<keyword evidence="2" id="KW-0012">Acyltransferase</keyword>
<proteinExistence type="predicted"/>
<dbReference type="RefSeq" id="WP_244823963.1">
    <property type="nucleotide sequence ID" value="NZ_CP112998.1"/>
</dbReference>
<name>A0A9E8NDN1_9BACT</name>
<accession>A0A9E8NDN1</accession>
<dbReference type="InterPro" id="IPR016181">
    <property type="entry name" value="Acyl_CoA_acyltransferase"/>
</dbReference>
<dbReference type="Proteomes" id="UP001164653">
    <property type="component" value="Chromosome"/>
</dbReference>
<dbReference type="CDD" id="cd04301">
    <property type="entry name" value="NAT_SF"/>
    <property type="match status" value="1"/>
</dbReference>
<evidence type="ECO:0000313" key="5">
    <source>
        <dbReference type="Proteomes" id="UP001164653"/>
    </source>
</evidence>
<sequence>MNKIIISKASLQDLATIQQIGRETFLETFAEANTEADMEKYLAENFSDEKMNSELSNPDSQFFIAWDDKIPVGYLKVNSGLAQTELKDPSSLEIERIYVKKAYHGQMVGQILYEKSLEVAQLQKNAYLWLGVWEQNPKAIRFYEKNGFKVFDKHIFKFGEDEQTDIMMKKVL</sequence>
<dbReference type="EMBL" id="CP112998">
    <property type="protein sequence ID" value="WAC13072.1"/>
    <property type="molecule type" value="Genomic_DNA"/>
</dbReference>
<dbReference type="PANTHER" id="PTHR42919:SF8">
    <property type="entry name" value="N-ALPHA-ACETYLTRANSFERASE 50"/>
    <property type="match status" value="1"/>
</dbReference>